<organism evidence="8 9">
    <name type="scientific">Sesamum alatum</name>
    <dbReference type="NCBI Taxonomy" id="300844"/>
    <lineage>
        <taxon>Eukaryota</taxon>
        <taxon>Viridiplantae</taxon>
        <taxon>Streptophyta</taxon>
        <taxon>Embryophyta</taxon>
        <taxon>Tracheophyta</taxon>
        <taxon>Spermatophyta</taxon>
        <taxon>Magnoliopsida</taxon>
        <taxon>eudicotyledons</taxon>
        <taxon>Gunneridae</taxon>
        <taxon>Pentapetalae</taxon>
        <taxon>asterids</taxon>
        <taxon>lamiids</taxon>
        <taxon>Lamiales</taxon>
        <taxon>Pedaliaceae</taxon>
        <taxon>Sesamum</taxon>
    </lineage>
</organism>
<protein>
    <recommendedName>
        <fullName evidence="7">GRF-type domain-containing protein</fullName>
    </recommendedName>
</protein>
<evidence type="ECO:0000256" key="3">
    <source>
        <dbReference type="ARBA" id="ARBA00022833"/>
    </source>
</evidence>
<dbReference type="EMBL" id="JACGWO010000005">
    <property type="protein sequence ID" value="KAK4427159.1"/>
    <property type="molecule type" value="Genomic_DNA"/>
</dbReference>
<keyword evidence="6" id="KW-0812">Transmembrane</keyword>
<feature type="domain" description="GRF-type" evidence="7">
    <location>
        <begin position="39"/>
        <end position="80"/>
    </location>
</feature>
<feature type="region of interest" description="Disordered" evidence="5">
    <location>
        <begin position="1"/>
        <end position="24"/>
    </location>
</feature>
<name>A0AAE2CMC2_9LAMI</name>
<comment type="caution">
    <text evidence="8">The sequence shown here is derived from an EMBL/GenBank/DDBJ whole genome shotgun (WGS) entry which is preliminary data.</text>
</comment>
<sequence>MAEDNVNWADGSTTRGSQGSSSFHRSDSYSFDGSLPRNCRCGQQVFVRTSWTNRNPGRRFRGCPGALGSYCDCFEWIDPPMCRRSTEIIPRLLRRLNNYESSLHKANVLANDLNASVRRCRRLLRLTTILFTCFIIFTAMYALRPCTK</sequence>
<keyword evidence="6" id="KW-0472">Membrane</keyword>
<dbReference type="AlphaFoldDB" id="A0AAE2CMC2"/>
<keyword evidence="1" id="KW-0479">Metal-binding</keyword>
<keyword evidence="6" id="KW-1133">Transmembrane helix</keyword>
<dbReference type="PANTHER" id="PTHR33248">
    <property type="entry name" value="ZINC ION-BINDING PROTEIN"/>
    <property type="match status" value="1"/>
</dbReference>
<keyword evidence="2 4" id="KW-0863">Zinc-finger</keyword>
<evidence type="ECO:0000259" key="7">
    <source>
        <dbReference type="PROSITE" id="PS51999"/>
    </source>
</evidence>
<evidence type="ECO:0000256" key="4">
    <source>
        <dbReference type="PROSITE-ProRule" id="PRU01343"/>
    </source>
</evidence>
<evidence type="ECO:0000256" key="1">
    <source>
        <dbReference type="ARBA" id="ARBA00022723"/>
    </source>
</evidence>
<evidence type="ECO:0000256" key="2">
    <source>
        <dbReference type="ARBA" id="ARBA00022771"/>
    </source>
</evidence>
<dbReference type="PROSITE" id="PS51999">
    <property type="entry name" value="ZF_GRF"/>
    <property type="match status" value="1"/>
</dbReference>
<proteinExistence type="predicted"/>
<reference evidence="8" key="2">
    <citation type="journal article" date="2024" name="Plant">
        <title>Genomic evolution and insights into agronomic trait innovations of Sesamum species.</title>
        <authorList>
            <person name="Miao H."/>
            <person name="Wang L."/>
            <person name="Qu L."/>
            <person name="Liu H."/>
            <person name="Sun Y."/>
            <person name="Le M."/>
            <person name="Wang Q."/>
            <person name="Wei S."/>
            <person name="Zheng Y."/>
            <person name="Lin W."/>
            <person name="Duan Y."/>
            <person name="Cao H."/>
            <person name="Xiong S."/>
            <person name="Wang X."/>
            <person name="Wei L."/>
            <person name="Li C."/>
            <person name="Ma Q."/>
            <person name="Ju M."/>
            <person name="Zhao R."/>
            <person name="Li G."/>
            <person name="Mu C."/>
            <person name="Tian Q."/>
            <person name="Mei H."/>
            <person name="Zhang T."/>
            <person name="Gao T."/>
            <person name="Zhang H."/>
        </authorList>
    </citation>
    <scope>NUCLEOTIDE SEQUENCE</scope>
    <source>
        <strain evidence="8">3651</strain>
    </source>
</reference>
<feature type="compositionally biased region" description="Low complexity" evidence="5">
    <location>
        <begin position="11"/>
        <end position="24"/>
    </location>
</feature>
<gene>
    <name evidence="8" type="ORF">Salat_1484800</name>
</gene>
<keyword evidence="9" id="KW-1185">Reference proteome</keyword>
<reference evidence="8" key="1">
    <citation type="submission" date="2020-06" db="EMBL/GenBank/DDBJ databases">
        <authorList>
            <person name="Li T."/>
            <person name="Hu X."/>
            <person name="Zhang T."/>
            <person name="Song X."/>
            <person name="Zhang H."/>
            <person name="Dai N."/>
            <person name="Sheng W."/>
            <person name="Hou X."/>
            <person name="Wei L."/>
        </authorList>
    </citation>
    <scope>NUCLEOTIDE SEQUENCE</scope>
    <source>
        <strain evidence="8">3651</strain>
        <tissue evidence="8">Leaf</tissue>
    </source>
</reference>
<evidence type="ECO:0000313" key="8">
    <source>
        <dbReference type="EMBL" id="KAK4427159.1"/>
    </source>
</evidence>
<dbReference type="InterPro" id="IPR010666">
    <property type="entry name" value="Znf_GRF"/>
</dbReference>
<evidence type="ECO:0000256" key="5">
    <source>
        <dbReference type="SAM" id="MobiDB-lite"/>
    </source>
</evidence>
<accession>A0AAE2CMC2</accession>
<evidence type="ECO:0000256" key="6">
    <source>
        <dbReference type="SAM" id="Phobius"/>
    </source>
</evidence>
<dbReference type="GO" id="GO:0008270">
    <property type="term" value="F:zinc ion binding"/>
    <property type="evidence" value="ECO:0007669"/>
    <property type="project" value="UniProtKB-KW"/>
</dbReference>
<evidence type="ECO:0000313" key="9">
    <source>
        <dbReference type="Proteomes" id="UP001293254"/>
    </source>
</evidence>
<feature type="transmembrane region" description="Helical" evidence="6">
    <location>
        <begin position="123"/>
        <end position="143"/>
    </location>
</feature>
<dbReference type="Proteomes" id="UP001293254">
    <property type="component" value="Unassembled WGS sequence"/>
</dbReference>
<keyword evidence="3" id="KW-0862">Zinc</keyword>